<reference evidence="4 5" key="1">
    <citation type="submission" date="2020-11" db="EMBL/GenBank/DDBJ databases">
        <title>Actinomyces sp. ZJ750.</title>
        <authorList>
            <person name="Zhou J."/>
        </authorList>
    </citation>
    <scope>NUCLEOTIDE SEQUENCE [LARGE SCALE GENOMIC DNA]</scope>
    <source>
        <strain evidence="4 5">ZJ750</strain>
    </source>
</reference>
<comment type="pathway">
    <text evidence="3">Metabolic intermediate metabolism; (R)-mevalonate degradation; (S)-3-hydroxy-3-methylglutaryl-CoA from (R)-mevalonate: step 1/1.</text>
</comment>
<comment type="catalytic activity">
    <reaction evidence="3">
        <text>(R)-mevalonate + 2 NAD(+) + CoA = (3S)-3-hydroxy-3-methylglutaryl-CoA + 2 NADH + 2 H(+)</text>
        <dbReference type="Rhea" id="RHEA:14833"/>
        <dbReference type="ChEBI" id="CHEBI:15378"/>
        <dbReference type="ChEBI" id="CHEBI:36464"/>
        <dbReference type="ChEBI" id="CHEBI:43074"/>
        <dbReference type="ChEBI" id="CHEBI:57287"/>
        <dbReference type="ChEBI" id="CHEBI:57540"/>
        <dbReference type="ChEBI" id="CHEBI:57945"/>
        <dbReference type="EC" id="1.1.1.88"/>
    </reaction>
</comment>
<dbReference type="Gene3D" id="3.90.770.10">
    <property type="entry name" value="3-hydroxy-3-methylglutaryl-coenzyme A Reductase, Chain A, domain 2"/>
    <property type="match status" value="2"/>
</dbReference>
<dbReference type="InterPro" id="IPR002202">
    <property type="entry name" value="HMG_CoA_Rdtase"/>
</dbReference>
<proteinExistence type="inferred from homology"/>
<dbReference type="KEGG" id="arep:ID810_04805"/>
<dbReference type="AlphaFoldDB" id="A0A7T0LLZ9"/>
<dbReference type="RefSeq" id="WP_196781523.1">
    <property type="nucleotide sequence ID" value="NZ_CP063989.1"/>
</dbReference>
<name>A0A7T0LLZ9_9ACTO</name>
<keyword evidence="3" id="KW-0520">NAD</keyword>
<dbReference type="GO" id="GO:0004420">
    <property type="term" value="F:hydroxymethylglutaryl-CoA reductase (NADPH) activity"/>
    <property type="evidence" value="ECO:0007669"/>
    <property type="project" value="InterPro"/>
</dbReference>
<dbReference type="InterPro" id="IPR023074">
    <property type="entry name" value="HMG_CoA_Rdtase_cat_sf"/>
</dbReference>
<comment type="similarity">
    <text evidence="1 3">Belongs to the HMG-CoA reductase family.</text>
</comment>
<evidence type="ECO:0000256" key="1">
    <source>
        <dbReference type="ARBA" id="ARBA00007661"/>
    </source>
</evidence>
<dbReference type="SUPFAM" id="SSF55035">
    <property type="entry name" value="NAD-binding domain of HMG-CoA reductase"/>
    <property type="match status" value="1"/>
</dbReference>
<evidence type="ECO:0000313" key="5">
    <source>
        <dbReference type="Proteomes" id="UP000594637"/>
    </source>
</evidence>
<dbReference type="UniPathway" id="UPA00257">
    <property type="reaction ID" value="UER00367"/>
</dbReference>
<dbReference type="InterPro" id="IPR009023">
    <property type="entry name" value="HMG_CoA_Rdtase_NAD(P)-bd_sf"/>
</dbReference>
<keyword evidence="2 3" id="KW-0560">Oxidoreductase</keyword>
<dbReference type="GO" id="GO:0140643">
    <property type="term" value="F:hydroxymethylglutaryl-CoA reductase (NADH) activity"/>
    <property type="evidence" value="ECO:0007669"/>
    <property type="project" value="UniProtKB-EC"/>
</dbReference>
<evidence type="ECO:0000313" key="4">
    <source>
        <dbReference type="EMBL" id="QPL06229.1"/>
    </source>
</evidence>
<dbReference type="Pfam" id="PF00368">
    <property type="entry name" value="HMG-CoA_red"/>
    <property type="match status" value="1"/>
</dbReference>
<dbReference type="SUPFAM" id="SSF56542">
    <property type="entry name" value="Substrate-binding domain of HMG-CoA reductase"/>
    <property type="match status" value="1"/>
</dbReference>
<dbReference type="CDD" id="cd00644">
    <property type="entry name" value="HMG-CoA_reductase_classII"/>
    <property type="match status" value="1"/>
</dbReference>
<dbReference type="PROSITE" id="PS50065">
    <property type="entry name" value="HMG_COA_REDUCTASE_4"/>
    <property type="match status" value="1"/>
</dbReference>
<keyword evidence="5" id="KW-1185">Reference proteome</keyword>
<evidence type="ECO:0000256" key="2">
    <source>
        <dbReference type="ARBA" id="ARBA00023002"/>
    </source>
</evidence>
<dbReference type="EC" id="1.1.1.88" evidence="3"/>
<protein>
    <recommendedName>
        <fullName evidence="3">3-hydroxy-3-methylglutaryl coenzyme A reductase</fullName>
        <shortName evidence="3">HMG-CoA reductase</shortName>
        <ecNumber evidence="3">1.1.1.88</ecNumber>
    </recommendedName>
</protein>
<dbReference type="PANTHER" id="PTHR10572:SF24">
    <property type="entry name" value="3-HYDROXY-3-METHYLGLUTARYL-COENZYME A REDUCTASE"/>
    <property type="match status" value="1"/>
</dbReference>
<dbReference type="Gene3D" id="1.10.8.660">
    <property type="match status" value="1"/>
</dbReference>
<dbReference type="GO" id="GO:0015936">
    <property type="term" value="P:coenzyme A metabolic process"/>
    <property type="evidence" value="ECO:0007669"/>
    <property type="project" value="InterPro"/>
</dbReference>
<gene>
    <name evidence="4" type="ORF">ID810_04805</name>
</gene>
<evidence type="ECO:0000256" key="3">
    <source>
        <dbReference type="RuleBase" id="RU361219"/>
    </source>
</evidence>
<dbReference type="NCBIfam" id="TIGR00532">
    <property type="entry name" value="HMG_CoA_R_NAD"/>
    <property type="match status" value="1"/>
</dbReference>
<dbReference type="InterPro" id="IPR004553">
    <property type="entry name" value="HMG_CoA_Rdtase_bac-typ"/>
</dbReference>
<accession>A0A7T0LLZ9</accession>
<dbReference type="EMBL" id="CP063989">
    <property type="protein sequence ID" value="QPL06229.1"/>
    <property type="molecule type" value="Genomic_DNA"/>
</dbReference>
<sequence length="443" mass="46321">MSRRFYELSPAERREQLVAQGLLTPEASEALASPSGLEAHTASRLVENQVGQLHLPIGVVPGVLVNGRTYTVPLCTEEASVVAAASNGARIVREAGGFTAVTPSRLVTGQVVVAEPHDPDLVTRIEQCREELFAAAARAHPSIVARGGGLRGLRVRALPPAGPDAAGARGFVSVDLSVDVRDAMGANIVDTIGEAVAAVLRERFPEEEVLMAIISNYAVEALVEVSCDLPAPLLVQARAARGLAPEELADLAGRTARRIALASDLAQVDTARAVTHNKGVMNGIHAAALAIGNDTRAMEAGCHAWAARDGRYRGLSRWSLTGSRQTPVLHGQMSVPLPLASVGGTIHALPQAEAALRLIGVGDAAELARVVAAVGLAQNLAALRALVTDGIQKGHMAMHSRALAITVGARGEQIEQVAELLRQAPRMNQDTARTLLAQARAEA</sequence>
<dbReference type="InterPro" id="IPR009029">
    <property type="entry name" value="HMG_CoA_Rdtase_sub-bd_dom_sf"/>
</dbReference>
<dbReference type="PANTHER" id="PTHR10572">
    <property type="entry name" value="3-HYDROXY-3-METHYLGLUTARYL-COENZYME A REDUCTASE"/>
    <property type="match status" value="1"/>
</dbReference>
<organism evidence="4 5">
    <name type="scientific">Actinomyces respiraculi</name>
    <dbReference type="NCBI Taxonomy" id="2744574"/>
    <lineage>
        <taxon>Bacteria</taxon>
        <taxon>Bacillati</taxon>
        <taxon>Actinomycetota</taxon>
        <taxon>Actinomycetes</taxon>
        <taxon>Actinomycetales</taxon>
        <taxon>Actinomycetaceae</taxon>
        <taxon>Actinomyces</taxon>
    </lineage>
</organism>
<dbReference type="Proteomes" id="UP000594637">
    <property type="component" value="Chromosome"/>
</dbReference>